<keyword evidence="2" id="KW-0479">Metal-binding</keyword>
<gene>
    <name evidence="10" type="primary">Cre-lin-13</name>
    <name evidence="10" type="ORF">CRE_15730</name>
</gene>
<feature type="region of interest" description="Disordered" evidence="8">
    <location>
        <begin position="931"/>
        <end position="970"/>
    </location>
</feature>
<proteinExistence type="predicted"/>
<dbReference type="EMBL" id="DS268634">
    <property type="protein sequence ID" value="EFO96016.1"/>
    <property type="molecule type" value="Genomic_DNA"/>
</dbReference>
<feature type="region of interest" description="Disordered" evidence="8">
    <location>
        <begin position="1132"/>
        <end position="1152"/>
    </location>
</feature>
<evidence type="ECO:0000256" key="5">
    <source>
        <dbReference type="ARBA" id="ARBA00022833"/>
    </source>
</evidence>
<feature type="domain" description="C2H2-type" evidence="9">
    <location>
        <begin position="1720"/>
        <end position="1748"/>
    </location>
</feature>
<keyword evidence="5" id="KW-0862">Zinc</keyword>
<evidence type="ECO:0000256" key="7">
    <source>
        <dbReference type="PROSITE-ProRule" id="PRU00042"/>
    </source>
</evidence>
<dbReference type="GO" id="GO:0008270">
    <property type="term" value="F:zinc ion binding"/>
    <property type="evidence" value="ECO:0007669"/>
    <property type="project" value="UniProtKB-KW"/>
</dbReference>
<keyword evidence="3" id="KW-0677">Repeat</keyword>
<protein>
    <submittedName>
        <fullName evidence="10">CRE-LIN-13 protein</fullName>
    </submittedName>
</protein>
<feature type="compositionally biased region" description="Polar residues" evidence="8">
    <location>
        <begin position="182"/>
        <end position="196"/>
    </location>
</feature>
<evidence type="ECO:0000256" key="6">
    <source>
        <dbReference type="ARBA" id="ARBA00023242"/>
    </source>
</evidence>
<dbReference type="Proteomes" id="UP000008281">
    <property type="component" value="Unassembled WGS sequence"/>
</dbReference>
<dbReference type="PANTHER" id="PTHR24406">
    <property type="entry name" value="TRANSCRIPTIONAL REPRESSOR CTCFL-RELATED"/>
    <property type="match status" value="1"/>
</dbReference>
<evidence type="ECO:0000259" key="9">
    <source>
        <dbReference type="PROSITE" id="PS50157"/>
    </source>
</evidence>
<feature type="compositionally biased region" description="Polar residues" evidence="8">
    <location>
        <begin position="943"/>
        <end position="953"/>
    </location>
</feature>
<evidence type="ECO:0000313" key="11">
    <source>
        <dbReference type="Proteomes" id="UP000008281"/>
    </source>
</evidence>
<keyword evidence="4 7" id="KW-0863">Zinc-finger</keyword>
<keyword evidence="6" id="KW-0539">Nucleus</keyword>
<feature type="region of interest" description="Disordered" evidence="8">
    <location>
        <begin position="1"/>
        <end position="196"/>
    </location>
</feature>
<evidence type="ECO:0000256" key="2">
    <source>
        <dbReference type="ARBA" id="ARBA00022723"/>
    </source>
</evidence>
<dbReference type="InterPro" id="IPR050888">
    <property type="entry name" value="ZnF_C2H2-type_TF"/>
</dbReference>
<evidence type="ECO:0000256" key="1">
    <source>
        <dbReference type="ARBA" id="ARBA00004123"/>
    </source>
</evidence>
<name>E3NFB2_CAERE</name>
<reference evidence="10" key="1">
    <citation type="submission" date="2007-07" db="EMBL/GenBank/DDBJ databases">
        <title>PCAP assembly of the Caenorhabditis remanei genome.</title>
        <authorList>
            <consortium name="The Caenorhabditis remanei Sequencing Consortium"/>
            <person name="Wilson R.K."/>
        </authorList>
    </citation>
    <scope>NUCLEOTIDE SEQUENCE [LARGE SCALE GENOMIC DNA]</scope>
    <source>
        <strain evidence="10">PB4641</strain>
    </source>
</reference>
<feature type="region of interest" description="Disordered" evidence="8">
    <location>
        <begin position="632"/>
        <end position="696"/>
    </location>
</feature>
<feature type="compositionally biased region" description="Basic and acidic residues" evidence="8">
    <location>
        <begin position="68"/>
        <end position="79"/>
    </location>
</feature>
<organism evidence="11">
    <name type="scientific">Caenorhabditis remanei</name>
    <name type="common">Caenorhabditis vulgaris</name>
    <dbReference type="NCBI Taxonomy" id="31234"/>
    <lineage>
        <taxon>Eukaryota</taxon>
        <taxon>Metazoa</taxon>
        <taxon>Ecdysozoa</taxon>
        <taxon>Nematoda</taxon>
        <taxon>Chromadorea</taxon>
        <taxon>Rhabditida</taxon>
        <taxon>Rhabditina</taxon>
        <taxon>Rhabditomorpha</taxon>
        <taxon>Rhabditoidea</taxon>
        <taxon>Rhabditidae</taxon>
        <taxon>Peloderinae</taxon>
        <taxon>Caenorhabditis</taxon>
    </lineage>
</organism>
<evidence type="ECO:0000256" key="4">
    <source>
        <dbReference type="ARBA" id="ARBA00022771"/>
    </source>
</evidence>
<feature type="compositionally biased region" description="Polar residues" evidence="8">
    <location>
        <begin position="1132"/>
        <end position="1149"/>
    </location>
</feature>
<comment type="subcellular location">
    <subcellularLocation>
        <location evidence="1">Nucleus</location>
    </subcellularLocation>
</comment>
<feature type="domain" description="C2H2-type" evidence="9">
    <location>
        <begin position="1617"/>
        <end position="1645"/>
    </location>
</feature>
<dbReference type="GO" id="GO:0005634">
    <property type="term" value="C:nucleus"/>
    <property type="evidence" value="ECO:0007669"/>
    <property type="project" value="UniProtKB-SubCell"/>
</dbReference>
<feature type="compositionally biased region" description="Basic and acidic residues" evidence="8">
    <location>
        <begin position="90"/>
        <end position="104"/>
    </location>
</feature>
<dbReference type="SMART" id="SM00355">
    <property type="entry name" value="ZnF_C2H2"/>
    <property type="match status" value="22"/>
</dbReference>
<keyword evidence="11" id="KW-1185">Reference proteome</keyword>
<dbReference type="OrthoDB" id="5805083at2759"/>
<evidence type="ECO:0000313" key="10">
    <source>
        <dbReference type="EMBL" id="EFO96016.1"/>
    </source>
</evidence>
<feature type="compositionally biased region" description="Polar residues" evidence="8">
    <location>
        <begin position="132"/>
        <end position="143"/>
    </location>
</feature>
<evidence type="ECO:0000256" key="3">
    <source>
        <dbReference type="ARBA" id="ARBA00022737"/>
    </source>
</evidence>
<accession>E3NFB2</accession>
<dbReference type="PROSITE" id="PS50157">
    <property type="entry name" value="ZINC_FINGER_C2H2_2"/>
    <property type="match status" value="2"/>
</dbReference>
<evidence type="ECO:0000256" key="8">
    <source>
        <dbReference type="SAM" id="MobiDB-lite"/>
    </source>
</evidence>
<dbReference type="InterPro" id="IPR013087">
    <property type="entry name" value="Znf_C2H2_type"/>
</dbReference>
<dbReference type="HOGENOM" id="CLU_001170_0_0_1"/>
<dbReference type="Gene3D" id="3.30.160.60">
    <property type="entry name" value="Classic Zinc Finger"/>
    <property type="match status" value="1"/>
</dbReference>
<dbReference type="STRING" id="31234.E3NFB2"/>
<dbReference type="InParanoid" id="E3NFB2"/>
<feature type="compositionally biased region" description="Acidic residues" evidence="8">
    <location>
        <begin position="154"/>
        <end position="163"/>
    </location>
</feature>
<sequence length="2310" mass="260194">MESDDELEFMKQINQPEVKQEEPDQEGEQANSKEGSPDEAGSSEGPSGIADLLETLDAVTEKEDDEVEKWNHMLVEKEPKRRRNGGGGSRESKEDDRKQFEEPKAPLTTFGHSARPRRSVNYASIERGDEAQAQSLVTEFRSSTNKRQKRTRDELDENYVEESENGRPAGRKRKTGGGGQKSNTQYQPPGSQANSTLATGRALFENKTAIDEYMQFVPRPTDEQPAREARKFGTMLEQLPAIKRSSGGFRKFISKIGDKSVLDLAGIVQRRCVVEADDHMLLRSLRHIYNSMPMSYRRDFEYQARMDFHASRMFVPHLSMPLSEILVTDPNRPPPRMLRENEVRVNCCSLRPIVSDMCQVIEHYLQFHDIVHFFGCDFCLKVFSSRYDLTKHECKEFGDHMYDLICKQQTLSLSAAYMYLTCSQCGLWLSVKASVAGQKGWTYFATAVKNHSCKALIPILVYFRKGVPEEGKNVRMQFQIITSFDIGIPLSCSECGIDEFESLKEIEDHFREKHGPKTCTKCQKQFGTEYTLRFVAGPSNSFFKNSIFRLHSLTHYSQSLQLANHLVNTATYHPPPASGRPPHVGFKSNIAAVGGFTANEIQAMETMEKSMNSEFVGPDENTIRKKVFRWKRKKSDKKENRENTGEFTLEPGESSGEEEFQKRLKEQEQEASSSDSEESPEDVGSGNKSGKKLVKRTRGDLGYEHIDRNAMFERSEAEKEARKRIEKMLGANVFMTRERLLEPEEALEILKHAETVKLPTLVCPIADEIAAAAMKTITMPLTNCIDPLKDILLVNKIYVYCGKCNHVVNSDIATHSAKCDVPEDSLIEIYHGASGPHAGVHCIVPGCDAHLCSVIALRSHASTVHNLKMSIPSANDEVPDAFQQTRYDRSMMQLAKHFHGLQKDQRTHLARMTDIDCLLPFTGLLDSKIQPRHQQPPVLQRQEPASNPATQRQAPAIQLAPGRPQLAGSTFDPRLHVPMKIPEFRTPYFPNAPNPKLATRCKPFYLPRSTRWYKCSWCEKDYENLDVFVDHIVKYHVHVCSNCGKGYATSNTKRVHVCTNAIAENRPPGMTSSGTCPTCREIFPIDIVYTHMLRRHFSTIEFIQATGEMLPQIRDMTVRPIPVPSVQRNFPQSIRDVSSGSAPGTSANGSADPRLSQIAVGLAPVYGVDIQRLPPRDIPFNSIAICPADYRNVDMRLMCYICELTYDNINELTTHLDEHPERWAHCPLCEDPVPVDGHYELQKHFMTKHVVKISGALCCAHCQESHRFMSSHLIYRCKKISKCSICGQKSPDATANRVHMQRSHIQALRRFQCTYCPKVFTSVGEYYEHKCLNPHRHIYACECQPIKFFNTPSEYCDHFDSVHILRNHCKLCGIQAPTQEAMVRHRPSHMKTAPAREMQRKLHLLMKSLYPKDDSGYMRWVRGGDPPTSFINVDRTGKTYMMGRLGPVNMENIPPYRPHSPPRTLFDALEGPAARNRNAAGTSVGGGASRVVAIKPKNLTPNNDVVMLSDDEDCVAFDPVTVDKNTNNVATSSSTSEIDRTVRVEQSSDGYGAVKAPGYIDEDDAELEVRKSPSGGEPVVKEVIDENGDDELAVVAEVENSAGTLPSNVSAGREKKFKCTKCSSSFYTNSSLKHHAEKDHKQDAGGTVCSLESYGIPKTTRAAYLCRNCSIVFEDQVKHMRHMQQHGETTLACADCCGIAFNHTALNNHLQAHRDKKVFFACGRCLVRFPNDLALMEHLKLTHETELFYFCKICALGSTNPDYVYQHISTHTGHHFTHAQRMGAVPVQLLNYEPANEKEFAMRVLQKAIQLHTPSDCTHRSMLVQCDTLVTCKTCHCFQQWFSYMAYNKHSEETGFPTFVNMEPYADHRKDFPLIRYLSDKNRASMLRFGNVKAIPGMPPLQPQQPQRFNNVLRPLAPQLENPNVTQRNPNIQANAPIGINGGAPVVSMTSNGARVIHPAQSNMTTLRPSPATQPTRRFIVNNRGNPATPPVAQTAPVMRNHIATSTKCKYSGCDKMLYSEFDRQLHTMHESETMWFCRQCGNSQKSEIDLFLHYVREHLTPAHAKQQVTGFKSNVFKLRCPLCTKLEFQSPKAFEKHIRTEHAAEFPFEASCCDARFAVKQLCDLHDKKHTEFLEANGTDAMCCPICGSLDMWSLPKDQTTECLQSHMIRHGLDYRSSCRCCLKQFPADIYQTIGIEHIREEHCFVNSESKQVVCKLCGQTGMTDEQFADHCRKSHLFNILVKSSHSTRGELVVSTGDEYDNYTGLKMSKAAGRLRPSTSGAGGSVNVAAALGESSRPTNGEAEVYTID</sequence>
<dbReference type="FunCoup" id="E3NFB2">
    <property type="interactions" value="1020"/>
</dbReference>
<dbReference type="eggNOG" id="KOG1721">
    <property type="taxonomic scope" value="Eukaryota"/>
</dbReference>
<dbReference type="PROSITE" id="PS00028">
    <property type="entry name" value="ZINC_FINGER_C2H2_1"/>
    <property type="match status" value="5"/>
</dbReference>
<feature type="compositionally biased region" description="Basic and acidic residues" evidence="8">
    <location>
        <begin position="659"/>
        <end position="668"/>
    </location>
</feature>
<dbReference type="OMA" id="SFKSPEC"/>